<feature type="transmembrane region" description="Helical" evidence="7">
    <location>
        <begin position="20"/>
        <end position="44"/>
    </location>
</feature>
<dbReference type="GO" id="GO:0005886">
    <property type="term" value="C:plasma membrane"/>
    <property type="evidence" value="ECO:0007669"/>
    <property type="project" value="UniProtKB-SubCell"/>
</dbReference>
<name>A0A1U9KCC6_9BACL</name>
<dbReference type="InterPro" id="IPR000515">
    <property type="entry name" value="MetI-like"/>
</dbReference>
<dbReference type="STRING" id="1471761.B0W44_17210"/>
<dbReference type="AlphaFoldDB" id="A0A1U9KCC6"/>
<dbReference type="InterPro" id="IPR051393">
    <property type="entry name" value="ABC_transporter_permease"/>
</dbReference>
<dbReference type="PANTHER" id="PTHR30193">
    <property type="entry name" value="ABC TRANSPORTER PERMEASE PROTEIN"/>
    <property type="match status" value="1"/>
</dbReference>
<feature type="transmembrane region" description="Helical" evidence="7">
    <location>
        <begin position="81"/>
        <end position="106"/>
    </location>
</feature>
<feature type="domain" description="ABC transmembrane type-1" evidence="8">
    <location>
        <begin position="78"/>
        <end position="295"/>
    </location>
</feature>
<feature type="transmembrane region" description="Helical" evidence="7">
    <location>
        <begin position="274"/>
        <end position="299"/>
    </location>
</feature>
<keyword evidence="3" id="KW-1003">Cell membrane</keyword>
<evidence type="ECO:0000256" key="5">
    <source>
        <dbReference type="ARBA" id="ARBA00022989"/>
    </source>
</evidence>
<feature type="transmembrane region" description="Helical" evidence="7">
    <location>
        <begin position="165"/>
        <end position="184"/>
    </location>
</feature>
<dbReference type="CDD" id="cd06261">
    <property type="entry name" value="TM_PBP2"/>
    <property type="match status" value="1"/>
</dbReference>
<feature type="transmembrane region" description="Helical" evidence="7">
    <location>
        <begin position="220"/>
        <end position="242"/>
    </location>
</feature>
<evidence type="ECO:0000256" key="2">
    <source>
        <dbReference type="ARBA" id="ARBA00022448"/>
    </source>
</evidence>
<dbReference type="KEGG" id="ntr:B0W44_17210"/>
<sequence>MTRGEPAEGWWSRYRLPLLFLLPSLVVTVCFFVAPVVITLIISMTDMSVSTGLSGFSWIGLEHYRSIADSPWVPVILKNTFLYVAGTLIFFNVGLGLVIAVATAFIPKPQGSVFRALWLLPRITPSVVYVIMMKWAAADAPYGILNQWLAPLGVEPQNWMYAQPWLFIIALNGFVGASMGMILFSSAIQSIPSTHFLAAEVDGASNWQIIRRIVLPQLKWPILFTTVYQTLSLLTSFEYIMLTTNGGPGFYTTEVWSLYAYHTALSNYYGNAQYGLGAALTAILVVIGIIMSVVYFKFFRFKELVARPKIEIN</sequence>
<dbReference type="Proteomes" id="UP000188603">
    <property type="component" value="Chromosome"/>
</dbReference>
<evidence type="ECO:0000256" key="7">
    <source>
        <dbReference type="RuleBase" id="RU363032"/>
    </source>
</evidence>
<dbReference type="PANTHER" id="PTHR30193:SF37">
    <property type="entry name" value="INNER MEMBRANE ABC TRANSPORTER PERMEASE PROTEIN YCJO"/>
    <property type="match status" value="1"/>
</dbReference>
<organism evidence="9 10">
    <name type="scientific">Novibacillus thermophilus</name>
    <dbReference type="NCBI Taxonomy" id="1471761"/>
    <lineage>
        <taxon>Bacteria</taxon>
        <taxon>Bacillati</taxon>
        <taxon>Bacillota</taxon>
        <taxon>Bacilli</taxon>
        <taxon>Bacillales</taxon>
        <taxon>Thermoactinomycetaceae</taxon>
        <taxon>Novibacillus</taxon>
    </lineage>
</organism>
<comment type="similarity">
    <text evidence="7">Belongs to the binding-protein-dependent transport system permease family.</text>
</comment>
<dbReference type="SUPFAM" id="SSF161098">
    <property type="entry name" value="MetI-like"/>
    <property type="match status" value="1"/>
</dbReference>
<dbReference type="PROSITE" id="PS50928">
    <property type="entry name" value="ABC_TM1"/>
    <property type="match status" value="1"/>
</dbReference>
<evidence type="ECO:0000313" key="9">
    <source>
        <dbReference type="EMBL" id="AQS57641.1"/>
    </source>
</evidence>
<keyword evidence="10" id="KW-1185">Reference proteome</keyword>
<comment type="subcellular location">
    <subcellularLocation>
        <location evidence="1 7">Cell membrane</location>
        <topology evidence="1 7">Multi-pass membrane protein</topology>
    </subcellularLocation>
</comment>
<evidence type="ECO:0000256" key="4">
    <source>
        <dbReference type="ARBA" id="ARBA00022692"/>
    </source>
</evidence>
<dbReference type="Gene3D" id="1.10.3720.10">
    <property type="entry name" value="MetI-like"/>
    <property type="match status" value="1"/>
</dbReference>
<evidence type="ECO:0000313" key="10">
    <source>
        <dbReference type="Proteomes" id="UP000188603"/>
    </source>
</evidence>
<dbReference type="Pfam" id="PF00528">
    <property type="entry name" value="BPD_transp_1"/>
    <property type="match status" value="1"/>
</dbReference>
<keyword evidence="4 7" id="KW-0812">Transmembrane</keyword>
<gene>
    <name evidence="9" type="ORF">B0W44_17210</name>
</gene>
<dbReference type="EMBL" id="CP019699">
    <property type="protein sequence ID" value="AQS57641.1"/>
    <property type="molecule type" value="Genomic_DNA"/>
</dbReference>
<keyword evidence="5 7" id="KW-1133">Transmembrane helix</keyword>
<dbReference type="GO" id="GO:0055085">
    <property type="term" value="P:transmembrane transport"/>
    <property type="evidence" value="ECO:0007669"/>
    <property type="project" value="InterPro"/>
</dbReference>
<protein>
    <submittedName>
        <fullName evidence="9">ABC transporter permease</fullName>
    </submittedName>
</protein>
<proteinExistence type="inferred from homology"/>
<accession>A0A1U9KCC6</accession>
<reference evidence="9 10" key="1">
    <citation type="journal article" date="2015" name="Int. J. Syst. Evol. Microbiol.">
        <title>Novibacillus thermophilus gen. nov., sp. nov., a Gram-staining-negative and moderately thermophilic member of the family Thermoactinomycetaceae.</title>
        <authorList>
            <person name="Yang G."/>
            <person name="Chen J."/>
            <person name="Zhou S."/>
        </authorList>
    </citation>
    <scope>NUCLEOTIDE SEQUENCE [LARGE SCALE GENOMIC DNA]</scope>
    <source>
        <strain evidence="9 10">SG-1</strain>
    </source>
</reference>
<evidence type="ECO:0000256" key="3">
    <source>
        <dbReference type="ARBA" id="ARBA00022475"/>
    </source>
</evidence>
<feature type="transmembrane region" description="Helical" evidence="7">
    <location>
        <begin position="127"/>
        <end position="145"/>
    </location>
</feature>
<evidence type="ECO:0000259" key="8">
    <source>
        <dbReference type="PROSITE" id="PS50928"/>
    </source>
</evidence>
<dbReference type="InterPro" id="IPR035906">
    <property type="entry name" value="MetI-like_sf"/>
</dbReference>
<evidence type="ECO:0000256" key="1">
    <source>
        <dbReference type="ARBA" id="ARBA00004651"/>
    </source>
</evidence>
<keyword evidence="6 7" id="KW-0472">Membrane</keyword>
<keyword evidence="2 7" id="KW-0813">Transport</keyword>
<evidence type="ECO:0000256" key="6">
    <source>
        <dbReference type="ARBA" id="ARBA00023136"/>
    </source>
</evidence>